<feature type="domain" description="VTT" evidence="7">
    <location>
        <begin position="59"/>
        <end position="174"/>
    </location>
</feature>
<evidence type="ECO:0000256" key="5">
    <source>
        <dbReference type="ARBA" id="ARBA00023136"/>
    </source>
</evidence>
<feature type="transmembrane region" description="Helical" evidence="6">
    <location>
        <begin position="38"/>
        <end position="63"/>
    </location>
</feature>
<name>A0A1Q8QL69_9FIRM</name>
<dbReference type="PANTHER" id="PTHR12677">
    <property type="entry name" value="GOLGI APPARATUS MEMBRANE PROTEIN TVP38-RELATED"/>
    <property type="match status" value="1"/>
</dbReference>
<evidence type="ECO:0000256" key="6">
    <source>
        <dbReference type="RuleBase" id="RU366058"/>
    </source>
</evidence>
<dbReference type="EMBL" id="MLBF01000047">
    <property type="protein sequence ID" value="OLN28085.1"/>
    <property type="molecule type" value="Genomic_DNA"/>
</dbReference>
<evidence type="ECO:0000256" key="2">
    <source>
        <dbReference type="ARBA" id="ARBA00022475"/>
    </source>
</evidence>
<keyword evidence="2 6" id="KW-1003">Cell membrane</keyword>
<dbReference type="STRING" id="1888891.DSOL_4229"/>
<accession>A0A1Q8QL69</accession>
<dbReference type="GO" id="GO:0005886">
    <property type="term" value="C:plasma membrane"/>
    <property type="evidence" value="ECO:0007669"/>
    <property type="project" value="UniProtKB-SubCell"/>
</dbReference>
<keyword evidence="5 6" id="KW-0472">Membrane</keyword>
<feature type="transmembrane region" description="Helical" evidence="6">
    <location>
        <begin position="70"/>
        <end position="96"/>
    </location>
</feature>
<keyword evidence="3 6" id="KW-0812">Transmembrane</keyword>
<feature type="transmembrane region" description="Helical" evidence="6">
    <location>
        <begin position="123"/>
        <end position="142"/>
    </location>
</feature>
<keyword evidence="9" id="KW-1185">Reference proteome</keyword>
<comment type="subcellular location">
    <subcellularLocation>
        <location evidence="1 6">Cell membrane</location>
        <topology evidence="1 6">Multi-pass membrane protein</topology>
    </subcellularLocation>
</comment>
<gene>
    <name evidence="8" type="ORF">DSOL_4229</name>
</gene>
<evidence type="ECO:0000313" key="9">
    <source>
        <dbReference type="Proteomes" id="UP000186102"/>
    </source>
</evidence>
<dbReference type="AlphaFoldDB" id="A0A1Q8QL69"/>
<comment type="similarity">
    <text evidence="6">Belongs to the TVP38/TMEM64 family.</text>
</comment>
<dbReference type="InterPro" id="IPR015414">
    <property type="entry name" value="TMEM64"/>
</dbReference>
<organism evidence="8 9">
    <name type="scientific">Desulfosporosinus metallidurans</name>
    <dbReference type="NCBI Taxonomy" id="1888891"/>
    <lineage>
        <taxon>Bacteria</taxon>
        <taxon>Bacillati</taxon>
        <taxon>Bacillota</taxon>
        <taxon>Clostridia</taxon>
        <taxon>Eubacteriales</taxon>
        <taxon>Desulfitobacteriaceae</taxon>
        <taxon>Desulfosporosinus</taxon>
    </lineage>
</organism>
<keyword evidence="4 6" id="KW-1133">Transmembrane helix</keyword>
<dbReference type="OrthoDB" id="9812980at2"/>
<dbReference type="RefSeq" id="WP_075366601.1">
    <property type="nucleotide sequence ID" value="NZ_MLBF01000047.1"/>
</dbReference>
<dbReference type="Pfam" id="PF09335">
    <property type="entry name" value="VTT_dom"/>
    <property type="match status" value="1"/>
</dbReference>
<reference evidence="8 9" key="1">
    <citation type="submission" date="2016-09" db="EMBL/GenBank/DDBJ databases">
        <title>Complete genome of Desulfosporosinus sp. OL.</title>
        <authorList>
            <person name="Mardanov A."/>
            <person name="Beletsky A."/>
            <person name="Panova A."/>
            <person name="Karnachuk O."/>
            <person name="Ravin N."/>
        </authorList>
    </citation>
    <scope>NUCLEOTIDE SEQUENCE [LARGE SCALE GENOMIC DNA]</scope>
    <source>
        <strain evidence="8 9">OL</strain>
    </source>
</reference>
<dbReference type="InterPro" id="IPR032816">
    <property type="entry name" value="VTT_dom"/>
</dbReference>
<evidence type="ECO:0000313" key="8">
    <source>
        <dbReference type="EMBL" id="OLN28085.1"/>
    </source>
</evidence>
<proteinExistence type="inferred from homology"/>
<feature type="transmembrane region" description="Helical" evidence="6">
    <location>
        <begin position="154"/>
        <end position="174"/>
    </location>
</feature>
<dbReference type="PANTHER" id="PTHR12677:SF59">
    <property type="entry name" value="GOLGI APPARATUS MEMBRANE PROTEIN TVP38-RELATED"/>
    <property type="match status" value="1"/>
</dbReference>
<evidence type="ECO:0000259" key="7">
    <source>
        <dbReference type="Pfam" id="PF09335"/>
    </source>
</evidence>
<evidence type="ECO:0000256" key="3">
    <source>
        <dbReference type="ARBA" id="ARBA00022692"/>
    </source>
</evidence>
<evidence type="ECO:0000256" key="1">
    <source>
        <dbReference type="ARBA" id="ARBA00004651"/>
    </source>
</evidence>
<comment type="caution">
    <text evidence="8">The sequence shown here is derived from an EMBL/GenBank/DDBJ whole genome shotgun (WGS) entry which is preliminary data.</text>
</comment>
<sequence length="216" mass="23840">MNKKHFSFLTLLISLTFVIILYPKLQHPAVLQAFVSQWGWISIFVDLFIITLLMLFPVVPFVLIAGVNIILYGVVGGFMLSLGGSLLGASLGFWLARTLGQAWAQPRVAKLGKWGTHIEGNSFSIVLISRLIPILPSAAVNYAAGLSLMTYPTFLLATLIGKIPMIIWESWVGHSFWRLSHHPGQLLIALAFGALLFGTVGLYWYCSIKRTSDPLP</sequence>
<evidence type="ECO:0000256" key="4">
    <source>
        <dbReference type="ARBA" id="ARBA00022989"/>
    </source>
</evidence>
<protein>
    <recommendedName>
        <fullName evidence="6">TVP38/TMEM64 family membrane protein</fullName>
    </recommendedName>
</protein>
<feature type="transmembrane region" description="Helical" evidence="6">
    <location>
        <begin position="186"/>
        <end position="206"/>
    </location>
</feature>
<dbReference type="Proteomes" id="UP000186102">
    <property type="component" value="Unassembled WGS sequence"/>
</dbReference>